<reference evidence="2" key="1">
    <citation type="submission" date="2020-08" db="EMBL/GenBank/DDBJ databases">
        <title>Sequencing the genomes of 1000 actinobacteria strains.</title>
        <authorList>
            <person name="Klenk H.-P."/>
        </authorList>
    </citation>
    <scope>NUCLEOTIDE SEQUENCE [LARGE SCALE GENOMIC DNA]</scope>
    <source>
        <strain evidence="2">DSM 27064</strain>
    </source>
</reference>
<gene>
    <name evidence="2" type="ORF">F5897_000170</name>
</gene>
<organism evidence="2 3">
    <name type="scientific">Canibacter oris</name>
    <dbReference type="NCBI Taxonomy" id="1365628"/>
    <lineage>
        <taxon>Bacteria</taxon>
        <taxon>Bacillati</taxon>
        <taxon>Actinomycetota</taxon>
        <taxon>Actinomycetes</taxon>
        <taxon>Micrococcales</taxon>
        <taxon>Microbacteriaceae</taxon>
        <taxon>Canibacter</taxon>
    </lineage>
</organism>
<evidence type="ECO:0000313" key="2">
    <source>
        <dbReference type="EMBL" id="MBB4070886.1"/>
    </source>
</evidence>
<proteinExistence type="predicted"/>
<evidence type="ECO:0000313" key="3">
    <source>
        <dbReference type="Proteomes" id="UP000571183"/>
    </source>
</evidence>
<sequence>MHKRIVIFEVEGGADKNFTGHRADTMPIAEAINAAGWQAEVIFYRQEWVEQILDYVVGKFDGYISRVNPGTVPGGEAGYFNMLRSLSDSGLIGLQHPDEMIKFGSKDVLVNLSDTELVPSDTYAYYTIPEMQQTLPLSLSHGERVLKQNRGSTGSGIWRVRLLHEEDQQKLVPGVAVPLDTMLHCTEAFDNHVEHHTLADFMQMCEQYIVGDNGMLVDMRFMPRIKEGEIRVLMVGSEPFCVVHKKPAENADAFSATLFSGAQYQYQTPAEWQELLQMFLPQLPQLREKLDAPYVPLVWTADFMLDTAPDGSDKYVLGEINCSCVGFTSQLDMGIQEQIAAEAIKQITARLAN</sequence>
<accession>A0A840DNW4</accession>
<dbReference type="Pfam" id="PF20668">
    <property type="entry name" value="DUF6815"/>
    <property type="match status" value="1"/>
</dbReference>
<dbReference type="RefSeq" id="WP_124824387.1">
    <property type="nucleotide sequence ID" value="NZ_JACIFD010000002.1"/>
</dbReference>
<evidence type="ECO:0000259" key="1">
    <source>
        <dbReference type="Pfam" id="PF20668"/>
    </source>
</evidence>
<keyword evidence="3" id="KW-1185">Reference proteome</keyword>
<name>A0A840DNW4_9MICO</name>
<dbReference type="AlphaFoldDB" id="A0A840DNW4"/>
<dbReference type="EMBL" id="JACIFD010000002">
    <property type="protein sequence ID" value="MBB4070886.1"/>
    <property type="molecule type" value="Genomic_DNA"/>
</dbReference>
<feature type="domain" description="DUF6815" evidence="1">
    <location>
        <begin position="227"/>
        <end position="326"/>
    </location>
</feature>
<dbReference type="Proteomes" id="UP000571183">
    <property type="component" value="Unassembled WGS sequence"/>
</dbReference>
<protein>
    <recommendedName>
        <fullName evidence="1">DUF6815 domain-containing protein</fullName>
    </recommendedName>
</protein>
<dbReference type="NCBIfam" id="NF033816">
    <property type="entry name" value="Cj0069_fam"/>
    <property type="match status" value="1"/>
</dbReference>
<dbReference type="InterPro" id="IPR049212">
    <property type="entry name" value="DUF6815"/>
</dbReference>
<dbReference type="SUPFAM" id="SSF56059">
    <property type="entry name" value="Glutathione synthetase ATP-binding domain-like"/>
    <property type="match status" value="1"/>
</dbReference>
<comment type="caution">
    <text evidence="2">The sequence shown here is derived from an EMBL/GenBank/DDBJ whole genome shotgun (WGS) entry which is preliminary data.</text>
</comment>